<dbReference type="Proteomes" id="UP000815677">
    <property type="component" value="Unassembled WGS sequence"/>
</dbReference>
<proteinExistence type="predicted"/>
<evidence type="ECO:0000313" key="1">
    <source>
        <dbReference type="EMBL" id="GAT45014.1"/>
    </source>
</evidence>
<name>A0ABQ0L1H5_MYCCL</name>
<reference evidence="1" key="1">
    <citation type="submission" date="2014-09" db="EMBL/GenBank/DDBJ databases">
        <title>Genome sequence of the luminous mushroom Mycena chlorophos for searching fungal bioluminescence genes.</title>
        <authorList>
            <person name="Tanaka Y."/>
            <person name="Kasuga D."/>
            <person name="Oba Y."/>
            <person name="Hase S."/>
            <person name="Sato K."/>
            <person name="Oba Y."/>
            <person name="Sakakibara Y."/>
        </authorList>
    </citation>
    <scope>NUCLEOTIDE SEQUENCE</scope>
</reference>
<evidence type="ECO:0000313" key="2">
    <source>
        <dbReference type="Proteomes" id="UP000815677"/>
    </source>
</evidence>
<keyword evidence="2" id="KW-1185">Reference proteome</keyword>
<sequence length="299" mass="33400">MGSMLASMTPWTHRTWVVTCMPSSNLVCAFIMPALPPELEYLIVELALRNKSPDSATRTALSTVARRFSIWADEIWDEVVHETILIDSSHTANSFLENVKGGTLHPKVVKFLCITYGVPSEKAASIAEMCTEVKALAMWAICRESTTLFAALSHLHLSLLSIELSQLKLIPPVSNWLQVRRLDLVLFQDPEVHDFVSTLGRLPALTHLCFLMDQATEPHIVGVLDACPTLQVVVVLVHTQYEWRLPFAVDERVVVLPNVNGVLKEWHAKVDGEQNVWTTAEEVIAERRKAPEAFSNSTP</sequence>
<accession>A0ABQ0L1H5</accession>
<gene>
    <name evidence="1" type="ORF">MCHLO_02612</name>
</gene>
<evidence type="ECO:0008006" key="3">
    <source>
        <dbReference type="Google" id="ProtNLM"/>
    </source>
</evidence>
<organism evidence="1 2">
    <name type="scientific">Mycena chlorophos</name>
    <name type="common">Agaric fungus</name>
    <name type="synonym">Agaricus chlorophos</name>
    <dbReference type="NCBI Taxonomy" id="658473"/>
    <lineage>
        <taxon>Eukaryota</taxon>
        <taxon>Fungi</taxon>
        <taxon>Dikarya</taxon>
        <taxon>Basidiomycota</taxon>
        <taxon>Agaricomycotina</taxon>
        <taxon>Agaricomycetes</taxon>
        <taxon>Agaricomycetidae</taxon>
        <taxon>Agaricales</taxon>
        <taxon>Marasmiineae</taxon>
        <taxon>Mycenaceae</taxon>
        <taxon>Mycena</taxon>
    </lineage>
</organism>
<dbReference type="EMBL" id="DF840538">
    <property type="protein sequence ID" value="GAT45014.1"/>
    <property type="molecule type" value="Genomic_DNA"/>
</dbReference>
<protein>
    <recommendedName>
        <fullName evidence="3">F-box domain-containing protein</fullName>
    </recommendedName>
</protein>